<dbReference type="OrthoDB" id="351055at2"/>
<gene>
    <name evidence="1" type="ORF">CR532_04775</name>
</gene>
<dbReference type="InterPro" id="IPR004248">
    <property type="entry name" value="Borrelia_plasmid_OrfD"/>
</dbReference>
<proteinExistence type="predicted"/>
<keyword evidence="2" id="KW-1185">Reference proteome</keyword>
<evidence type="ECO:0008006" key="3">
    <source>
        <dbReference type="Google" id="ProtNLM"/>
    </source>
</evidence>
<dbReference type="AlphaFoldDB" id="A0A2S1LYC5"/>
<evidence type="ECO:0000313" key="1">
    <source>
        <dbReference type="EMBL" id="AWG43314.1"/>
    </source>
</evidence>
<keyword evidence="1" id="KW-0614">Plasmid</keyword>
<dbReference type="Proteomes" id="UP000244655">
    <property type="component" value="Plasmid pl78"/>
</dbReference>
<geneLocation type="plasmid" evidence="1 2">
    <name>pl78</name>
</geneLocation>
<dbReference type="RefSeq" id="WP_108729708.1">
    <property type="nucleotide sequence ID" value="NZ_CP025786.1"/>
</dbReference>
<dbReference type="EMBL" id="CP025786">
    <property type="protein sequence ID" value="AWG43314.1"/>
    <property type="molecule type" value="Genomic_DNA"/>
</dbReference>
<name>A0A2S1LYC5_9SPIR</name>
<sequence>MNNKSIIISFFLPLFIVLFGCTSIASLPQEPSHPSDATLKSLSAYEAKLASYALYLQTFLVRTKEKFGDANFPKFTLFDSTLLQATHTINAVTKNIEHLKYYINITKPIAIIVYKKYSKLKK</sequence>
<evidence type="ECO:0000313" key="2">
    <source>
        <dbReference type="Proteomes" id="UP000244655"/>
    </source>
</evidence>
<organism evidence="1 2">
    <name type="scientific">Candidatus Borreliella tachyglossi</name>
    <dbReference type="NCBI Taxonomy" id="1964448"/>
    <lineage>
        <taxon>Bacteria</taxon>
        <taxon>Pseudomonadati</taxon>
        <taxon>Spirochaetota</taxon>
        <taxon>Spirochaetia</taxon>
        <taxon>Spirochaetales</taxon>
        <taxon>Borreliaceae</taxon>
        <taxon>Borreliella</taxon>
    </lineage>
</organism>
<dbReference type="PROSITE" id="PS51257">
    <property type="entry name" value="PROKAR_LIPOPROTEIN"/>
    <property type="match status" value="1"/>
</dbReference>
<reference evidence="1 2" key="1">
    <citation type="submission" date="2018-01" db="EMBL/GenBank/DDBJ databases">
        <title>Genome sequence of Borrelia tachyglossi.</title>
        <authorList>
            <person name="Gofton A.W."/>
        </authorList>
    </citation>
    <scope>NUCLEOTIDE SEQUENCE [LARGE SCALE GENOMIC DNA]</scope>
    <source>
        <strain evidence="1 2">Bc-F10-1268</strain>
        <plasmid evidence="1 2">pl78</plasmid>
    </source>
</reference>
<protein>
    <recommendedName>
        <fullName evidence="3">Outer surface protein</fullName>
    </recommendedName>
</protein>
<dbReference type="Pfam" id="PF02999">
    <property type="entry name" value="Borrelia_orfD"/>
    <property type="match status" value="1"/>
</dbReference>
<accession>A0A2S1LYC5</accession>